<dbReference type="OMA" id="MYAIAVN"/>
<gene>
    <name evidence="5" type="ORF">PENNAL_c0006G11708</name>
</gene>
<dbReference type="SMR" id="A0A1V6Z014"/>
<dbReference type="SUPFAM" id="SSF48403">
    <property type="entry name" value="Ankyrin repeat"/>
    <property type="match status" value="2"/>
</dbReference>
<evidence type="ECO:0000256" key="1">
    <source>
        <dbReference type="ARBA" id="ARBA00022737"/>
    </source>
</evidence>
<reference evidence="6" key="1">
    <citation type="journal article" date="2017" name="Nat. Microbiol.">
        <title>Global analysis of biosynthetic gene clusters reveals vast potential of secondary metabolite production in Penicillium species.</title>
        <authorList>
            <person name="Nielsen J.C."/>
            <person name="Grijseels S."/>
            <person name="Prigent S."/>
            <person name="Ji B."/>
            <person name="Dainat J."/>
            <person name="Nielsen K.F."/>
            <person name="Frisvad J.C."/>
            <person name="Workman M."/>
            <person name="Nielsen J."/>
        </authorList>
    </citation>
    <scope>NUCLEOTIDE SEQUENCE [LARGE SCALE GENOMIC DNA]</scope>
    <source>
        <strain evidence="6">IBT 13039</strain>
    </source>
</reference>
<organism evidence="5 6">
    <name type="scientific">Penicillium nalgiovense</name>
    <dbReference type="NCBI Taxonomy" id="60175"/>
    <lineage>
        <taxon>Eukaryota</taxon>
        <taxon>Fungi</taxon>
        <taxon>Dikarya</taxon>
        <taxon>Ascomycota</taxon>
        <taxon>Pezizomycotina</taxon>
        <taxon>Eurotiomycetes</taxon>
        <taxon>Eurotiomycetidae</taxon>
        <taxon>Eurotiales</taxon>
        <taxon>Aspergillaceae</taxon>
        <taxon>Penicillium</taxon>
    </lineage>
</organism>
<dbReference type="Pfam" id="PF12796">
    <property type="entry name" value="Ank_2"/>
    <property type="match status" value="2"/>
</dbReference>
<keyword evidence="6" id="KW-1185">Reference proteome</keyword>
<dbReference type="Proteomes" id="UP000191691">
    <property type="component" value="Unassembled WGS sequence"/>
</dbReference>
<feature type="region of interest" description="Disordered" evidence="4">
    <location>
        <begin position="1"/>
        <end position="29"/>
    </location>
</feature>
<keyword evidence="1" id="KW-0677">Repeat</keyword>
<dbReference type="AlphaFoldDB" id="A0A1V6Z014"/>
<comment type="caution">
    <text evidence="5">The sequence shown here is derived from an EMBL/GenBank/DDBJ whole genome shotgun (WGS) entry which is preliminary data.</text>
</comment>
<dbReference type="EMBL" id="MOOB01000006">
    <property type="protein sequence ID" value="OQE93041.1"/>
    <property type="molecule type" value="Genomic_DNA"/>
</dbReference>
<feature type="compositionally biased region" description="Basic residues" evidence="4">
    <location>
        <begin position="11"/>
        <end position="28"/>
    </location>
</feature>
<dbReference type="Gene3D" id="1.25.40.20">
    <property type="entry name" value="Ankyrin repeat-containing domain"/>
    <property type="match status" value="2"/>
</dbReference>
<name>A0A1V6Z014_PENNA</name>
<dbReference type="PROSITE" id="PS50088">
    <property type="entry name" value="ANK_REPEAT"/>
    <property type="match status" value="1"/>
</dbReference>
<evidence type="ECO:0000256" key="3">
    <source>
        <dbReference type="PROSITE-ProRule" id="PRU00023"/>
    </source>
</evidence>
<evidence type="ECO:0000313" key="6">
    <source>
        <dbReference type="Proteomes" id="UP000191691"/>
    </source>
</evidence>
<sequence length="715" mass="79949">MSSLYAPGVHTTRKYPTRPSYRKSKQNKPRMMDLYEAARQGNIDDIKSAIEEGCDINAPDENEKTPLWFAVQKGHSDACRILIAQGACVGKQGHSILELAVQEGHTEIVKLLWPHSKMGTQHRCLETAISLGFHEIADFLIGTKAFEYQHLQASDLEILKDGFSRREIAAFQQWERFIFVRRSEKLYLHHIFFDYALLLATKADRNAGLRLVNLLLEGNKPLADANCMIKIDEEIEIPLINAAEKGNLEVLAILIQRPDIRLTSCGKHNWPAFLHLLANPESLASEKGQAIARMLSKETLVDSLLVDSKATHLETVFQNVLRLGDDVLVKQVIDLIQGAAGTFILPLLIRANETNGLKWVLNNDIANASMPPPILWVLLCNFFQLNPSSEALKPFIRVAEFLVEKAIWDRMILACLNSRNFCFVKQFFYPLNEVPPREVAEETLAGHSQVSADQTLISGWAEKGFANAALWSAIRSGIWKSPAFASLLSCTDIDLDEPFPRERRLGTGAANKSSPIFPGCSTGEKRKLPFTLPAGPVVRSLPEPGTPQSYAQQDYQLQLMLLEQQNKRRLMLARQEQTITTAGNGLLAWTEGKSPLAWAAANHNVQLVETLLRSSRVNVNSRDIYKRTPLMHAIIANDRQIVEKLLEMEDIDVNLQDDDGRTAVFHAARWGRLRIIHLLTGTRKVDFSVRECSGETVQGVAKKIGKQDVIAALAA</sequence>
<evidence type="ECO:0000256" key="2">
    <source>
        <dbReference type="ARBA" id="ARBA00023043"/>
    </source>
</evidence>
<feature type="repeat" description="ANK" evidence="3">
    <location>
        <begin position="62"/>
        <end position="94"/>
    </location>
</feature>
<proteinExistence type="predicted"/>
<dbReference type="InterPro" id="IPR050776">
    <property type="entry name" value="Ank_Repeat/CDKN_Inhibitor"/>
</dbReference>
<dbReference type="InterPro" id="IPR002110">
    <property type="entry name" value="Ankyrin_rpt"/>
</dbReference>
<dbReference type="GO" id="GO:0005634">
    <property type="term" value="C:nucleus"/>
    <property type="evidence" value="ECO:0007669"/>
    <property type="project" value="TreeGrafter"/>
</dbReference>
<dbReference type="SMART" id="SM00248">
    <property type="entry name" value="ANK"/>
    <property type="match status" value="7"/>
</dbReference>
<evidence type="ECO:0000313" key="5">
    <source>
        <dbReference type="EMBL" id="OQE93041.1"/>
    </source>
</evidence>
<dbReference type="PANTHER" id="PTHR24201:SF16">
    <property type="entry name" value="ANKYRIN-1-LIKE-RELATED"/>
    <property type="match status" value="1"/>
</dbReference>
<dbReference type="STRING" id="60175.A0A1V6Z014"/>
<keyword evidence="2 3" id="KW-0040">ANK repeat</keyword>
<dbReference type="PANTHER" id="PTHR24201">
    <property type="entry name" value="ANK_REP_REGION DOMAIN-CONTAINING PROTEIN"/>
    <property type="match status" value="1"/>
</dbReference>
<dbReference type="InterPro" id="IPR036770">
    <property type="entry name" value="Ankyrin_rpt-contain_sf"/>
</dbReference>
<protein>
    <submittedName>
        <fullName evidence="5">Uncharacterized protein</fullName>
    </submittedName>
</protein>
<evidence type="ECO:0000256" key="4">
    <source>
        <dbReference type="SAM" id="MobiDB-lite"/>
    </source>
</evidence>
<accession>A0A1V6Z014</accession>